<evidence type="ECO:0000313" key="1">
    <source>
        <dbReference type="EMBL" id="OMJ19420.1"/>
    </source>
</evidence>
<name>A0A1R1XXM0_9FUNG</name>
<dbReference type="EMBL" id="LSSM01003011">
    <property type="protein sequence ID" value="OMJ19420.1"/>
    <property type="molecule type" value="Genomic_DNA"/>
</dbReference>
<proteinExistence type="predicted"/>
<dbReference type="OrthoDB" id="671439at2759"/>
<dbReference type="Proteomes" id="UP000187429">
    <property type="component" value="Unassembled WGS sequence"/>
</dbReference>
<protein>
    <recommendedName>
        <fullName evidence="3">SGNH hydrolase-type esterase domain-containing protein</fullName>
    </recommendedName>
</protein>
<dbReference type="InterPro" id="IPR036514">
    <property type="entry name" value="SGNH_hydro_sf"/>
</dbReference>
<evidence type="ECO:0000313" key="2">
    <source>
        <dbReference type="Proteomes" id="UP000187429"/>
    </source>
</evidence>
<dbReference type="AlphaFoldDB" id="A0A1R1XXM0"/>
<evidence type="ECO:0008006" key="3">
    <source>
        <dbReference type="Google" id="ProtNLM"/>
    </source>
</evidence>
<accession>A0A1R1XXM0</accession>
<reference evidence="2" key="1">
    <citation type="submission" date="2017-01" db="EMBL/GenBank/DDBJ databases">
        <authorList>
            <person name="Wang Y."/>
            <person name="White M."/>
            <person name="Kvist S."/>
            <person name="Moncalvo J.-M."/>
        </authorList>
    </citation>
    <scope>NUCLEOTIDE SEQUENCE [LARGE SCALE GENOMIC DNA]</scope>
    <source>
        <strain evidence="2">ID-206-W2</strain>
    </source>
</reference>
<comment type="caution">
    <text evidence="1">The sequence shown here is derived from an EMBL/GenBank/DDBJ whole genome shotgun (WGS) entry which is preliminary data.</text>
</comment>
<keyword evidence="2" id="KW-1185">Reference proteome</keyword>
<organism evidence="1 2">
    <name type="scientific">Smittium culicis</name>
    <dbReference type="NCBI Taxonomy" id="133412"/>
    <lineage>
        <taxon>Eukaryota</taxon>
        <taxon>Fungi</taxon>
        <taxon>Fungi incertae sedis</taxon>
        <taxon>Zoopagomycota</taxon>
        <taxon>Kickxellomycotina</taxon>
        <taxon>Harpellomycetes</taxon>
        <taxon>Harpellales</taxon>
        <taxon>Legeriomycetaceae</taxon>
        <taxon>Smittium</taxon>
    </lineage>
</organism>
<dbReference type="Gene3D" id="3.40.50.1110">
    <property type="entry name" value="SGNH hydrolase"/>
    <property type="match status" value="1"/>
</dbReference>
<gene>
    <name evidence="1" type="ORF">AYI69_g6624</name>
</gene>
<sequence>MFPKSRDDEGGERIKFPSCEKYESADKFNLRADLEIGSSSTNKSRTKMVIIFLGANDASLPVITPHIPLKEFEVNILKMVDLLTDPSPDRYSPQYSSIAHFASFDFRINVGCNSS</sequence>
<dbReference type="SUPFAM" id="SSF52266">
    <property type="entry name" value="SGNH hydrolase"/>
    <property type="match status" value="1"/>
</dbReference>